<dbReference type="Proteomes" id="UP001617427">
    <property type="component" value="Unassembled WGS sequence"/>
</dbReference>
<evidence type="ECO:0000313" key="1">
    <source>
        <dbReference type="EMBL" id="MFJ3045156.1"/>
    </source>
</evidence>
<dbReference type="InterPro" id="IPR013078">
    <property type="entry name" value="His_Pase_superF_clade-1"/>
</dbReference>
<dbReference type="Pfam" id="PF00300">
    <property type="entry name" value="His_Phos_1"/>
    <property type="match status" value="1"/>
</dbReference>
<name>A0ABW8EY89_9BURK</name>
<gene>
    <name evidence="1" type="ORF">ACIPEN_04915</name>
</gene>
<keyword evidence="2" id="KW-1185">Reference proteome</keyword>
<comment type="caution">
    <text evidence="1">The sequence shown here is derived from an EMBL/GenBank/DDBJ whole genome shotgun (WGS) entry which is preliminary data.</text>
</comment>
<sequence>MHLHLVRHPAPVLDKSYCYGSSDVAVAPGTLELCCERVSLLLPRGVPIISSPLQRCADFALALAQALDIESIALDTGLQEMHFGSWELRAWDDIAWAEVEAWNRDLLHHAPGGGEALLEVAQRVWDVFDALRRGGDAQAIVVCHGGSIRMLRACAAWHAEHGADTVPDSSAMEAIALRAAADKRDIGFGELITLEIDALPLVQR</sequence>
<dbReference type="RefSeq" id="WP_402698578.1">
    <property type="nucleotide sequence ID" value="NZ_JBIUZV010000002.1"/>
</dbReference>
<dbReference type="Gene3D" id="3.40.50.1240">
    <property type="entry name" value="Phosphoglycerate mutase-like"/>
    <property type="match status" value="1"/>
</dbReference>
<dbReference type="EMBL" id="JBIUZV010000002">
    <property type="protein sequence ID" value="MFJ3045156.1"/>
    <property type="molecule type" value="Genomic_DNA"/>
</dbReference>
<proteinExistence type="predicted"/>
<reference evidence="1 2" key="1">
    <citation type="submission" date="2024-10" db="EMBL/GenBank/DDBJ databases">
        <title>The Natural Products Discovery Center: Release of the First 8490 Sequenced Strains for Exploring Actinobacteria Biosynthetic Diversity.</title>
        <authorList>
            <person name="Kalkreuter E."/>
            <person name="Kautsar S.A."/>
            <person name="Yang D."/>
            <person name="Bader C.D."/>
            <person name="Teijaro C.N."/>
            <person name="Fluegel L."/>
            <person name="Davis C.M."/>
            <person name="Simpson J.R."/>
            <person name="Lauterbach L."/>
            <person name="Steele A.D."/>
            <person name="Gui C."/>
            <person name="Meng S."/>
            <person name="Li G."/>
            <person name="Viehrig K."/>
            <person name="Ye F."/>
            <person name="Su P."/>
            <person name="Kiefer A.F."/>
            <person name="Nichols A."/>
            <person name="Cepeda A.J."/>
            <person name="Yan W."/>
            <person name="Fan B."/>
            <person name="Jiang Y."/>
            <person name="Adhikari A."/>
            <person name="Zheng C.-J."/>
            <person name="Schuster L."/>
            <person name="Cowan T.M."/>
            <person name="Smanski M.J."/>
            <person name="Chevrette M.G."/>
            <person name="De Carvalho L.P.S."/>
            <person name="Shen B."/>
        </authorList>
    </citation>
    <scope>NUCLEOTIDE SEQUENCE [LARGE SCALE GENOMIC DNA]</scope>
    <source>
        <strain evidence="1 2">NPDC087045</strain>
    </source>
</reference>
<dbReference type="SMART" id="SM00855">
    <property type="entry name" value="PGAM"/>
    <property type="match status" value="1"/>
</dbReference>
<accession>A0ABW8EY89</accession>
<protein>
    <submittedName>
        <fullName evidence="1">Histidine phosphatase family protein</fullName>
    </submittedName>
</protein>
<evidence type="ECO:0000313" key="2">
    <source>
        <dbReference type="Proteomes" id="UP001617427"/>
    </source>
</evidence>
<dbReference type="SUPFAM" id="SSF53254">
    <property type="entry name" value="Phosphoglycerate mutase-like"/>
    <property type="match status" value="1"/>
</dbReference>
<dbReference type="InterPro" id="IPR029033">
    <property type="entry name" value="His_PPase_superfam"/>
</dbReference>
<organism evidence="1 2">
    <name type="scientific">Herbaspirillum chlorophenolicum</name>
    <dbReference type="NCBI Taxonomy" id="211589"/>
    <lineage>
        <taxon>Bacteria</taxon>
        <taxon>Pseudomonadati</taxon>
        <taxon>Pseudomonadota</taxon>
        <taxon>Betaproteobacteria</taxon>
        <taxon>Burkholderiales</taxon>
        <taxon>Oxalobacteraceae</taxon>
        <taxon>Herbaspirillum</taxon>
    </lineage>
</organism>